<dbReference type="PANTHER" id="PTHR42953:SF3">
    <property type="entry name" value="HIGH-AFFINITY ZINC UPTAKE SYSTEM PROTEIN ZNUA"/>
    <property type="match status" value="1"/>
</dbReference>
<dbReference type="SUPFAM" id="SSF53807">
    <property type="entry name" value="Helical backbone' metal receptor"/>
    <property type="match status" value="1"/>
</dbReference>
<dbReference type="PANTHER" id="PTHR42953">
    <property type="entry name" value="HIGH-AFFINITY ZINC UPTAKE SYSTEM PROTEIN ZNUA-RELATED"/>
    <property type="match status" value="1"/>
</dbReference>
<keyword evidence="3" id="KW-0732">Signal</keyword>
<dbReference type="Gene3D" id="3.40.50.1980">
    <property type="entry name" value="Nitrogenase molybdenum iron protein domain"/>
    <property type="match status" value="2"/>
</dbReference>
<dbReference type="GO" id="GO:0046872">
    <property type="term" value="F:metal ion binding"/>
    <property type="evidence" value="ECO:0007669"/>
    <property type="project" value="InterPro"/>
</dbReference>
<evidence type="ECO:0000256" key="3">
    <source>
        <dbReference type="ARBA" id="ARBA00022729"/>
    </source>
</evidence>
<reference evidence="4 5" key="1">
    <citation type="submission" date="2019-02" db="EMBL/GenBank/DDBJ databases">
        <title>Isolation and identification of novel species under the genus Muribaculum.</title>
        <authorList>
            <person name="Miyake S."/>
            <person name="Ding Y."/>
            <person name="Low A."/>
            <person name="Soh M."/>
            <person name="Seedorf H."/>
        </authorList>
    </citation>
    <scope>NUCLEOTIDE SEQUENCE [LARGE SCALE GENOMIC DNA]</scope>
    <source>
        <strain evidence="4 5">TLL-A3</strain>
    </source>
</reference>
<dbReference type="Proteomes" id="UP000297635">
    <property type="component" value="Unassembled WGS sequence"/>
</dbReference>
<dbReference type="GeneID" id="82148332"/>
<dbReference type="EMBL" id="SJSA01000001">
    <property type="protein sequence ID" value="TGG39342.1"/>
    <property type="molecule type" value="Genomic_DNA"/>
</dbReference>
<dbReference type="InterPro" id="IPR006127">
    <property type="entry name" value="ZnuA-like"/>
</dbReference>
<evidence type="ECO:0000256" key="2">
    <source>
        <dbReference type="ARBA" id="ARBA00022448"/>
    </source>
</evidence>
<evidence type="ECO:0000313" key="4">
    <source>
        <dbReference type="EMBL" id="TGG39342.1"/>
    </source>
</evidence>
<dbReference type="Pfam" id="PF01297">
    <property type="entry name" value="ZnuA"/>
    <property type="match status" value="1"/>
</dbReference>
<evidence type="ECO:0000313" key="5">
    <source>
        <dbReference type="Proteomes" id="UP000297635"/>
    </source>
</evidence>
<dbReference type="RefSeq" id="WP_135469822.1">
    <property type="nucleotide sequence ID" value="NZ_CASJDB010000045.1"/>
</dbReference>
<dbReference type="PROSITE" id="PS51257">
    <property type="entry name" value="PROKAR_LIPOPROTEIN"/>
    <property type="match status" value="1"/>
</dbReference>
<sequence>MKSHNYIFSLIIAIITAAWIATGCAGGPAEQRIVTVSIEPQRYMLEQITGDRVQVRSLLTEGANPETYDPSVTHMFNLGNSLGYLRIGNIGFEAAIIDKISEANPDLPIFDTSEGVIPILGTHSHGGHSHTVVDPHTWSSVKNAKIIARNMLAAMEKIDPSNKAYYRRNYDNFAARLDSIDNEITARLAPHKGDSFIVWHPSLSYFARDYGLNQVVVGGSEHKESSIADLKESIDTARKRGASIFFFQKDFDSRQVSAINSELDAHEVTINPMTYNWENELLKIADAIAEAPTVRHEASAAH</sequence>
<comment type="similarity">
    <text evidence="1">Belongs to the bacterial solute-binding protein 9 family.</text>
</comment>
<gene>
    <name evidence="4" type="ORF">EZ315_00920</name>
</gene>
<accession>A0A4Z0V7K7</accession>
<dbReference type="GO" id="GO:0030001">
    <property type="term" value="P:metal ion transport"/>
    <property type="evidence" value="ECO:0007669"/>
    <property type="project" value="InterPro"/>
</dbReference>
<keyword evidence="2" id="KW-0813">Transport</keyword>
<proteinExistence type="inferred from homology"/>
<comment type="caution">
    <text evidence="4">The sequence shown here is derived from an EMBL/GenBank/DDBJ whole genome shotgun (WGS) entry which is preliminary data.</text>
</comment>
<keyword evidence="5" id="KW-1185">Reference proteome</keyword>
<dbReference type="InterPro" id="IPR050492">
    <property type="entry name" value="Bact_metal-bind_prot9"/>
</dbReference>
<name>A0A4Z0V7K7_9BACT</name>
<evidence type="ECO:0000256" key="1">
    <source>
        <dbReference type="ARBA" id="ARBA00011028"/>
    </source>
</evidence>
<protein>
    <submittedName>
        <fullName evidence="4">Zinc ABC transporter substrate-binding protein</fullName>
    </submittedName>
</protein>
<dbReference type="AlphaFoldDB" id="A0A4Z0V7K7"/>
<organism evidence="4 5">
    <name type="scientific">Duncaniella freteri</name>
    <dbReference type="NCBI Taxonomy" id="2530391"/>
    <lineage>
        <taxon>Bacteria</taxon>
        <taxon>Pseudomonadati</taxon>
        <taxon>Bacteroidota</taxon>
        <taxon>Bacteroidia</taxon>
        <taxon>Bacteroidales</taxon>
        <taxon>Muribaculaceae</taxon>
        <taxon>Duncaniella</taxon>
    </lineage>
</organism>